<name>A0ABW8UP88_9RHOB</name>
<dbReference type="RefSeq" id="WP_407590693.1">
    <property type="nucleotide sequence ID" value="NZ_JBHDIY010000002.1"/>
</dbReference>
<keyword evidence="3 6" id="KW-0812">Transmembrane</keyword>
<feature type="transmembrane region" description="Helical" evidence="6">
    <location>
        <begin position="204"/>
        <end position="226"/>
    </location>
</feature>
<evidence type="ECO:0000256" key="5">
    <source>
        <dbReference type="ARBA" id="ARBA00023136"/>
    </source>
</evidence>
<proteinExistence type="inferred from homology"/>
<evidence type="ECO:0000313" key="8">
    <source>
        <dbReference type="Proteomes" id="UP001627408"/>
    </source>
</evidence>
<feature type="transmembrane region" description="Helical" evidence="6">
    <location>
        <begin position="7"/>
        <end position="25"/>
    </location>
</feature>
<keyword evidence="4 6" id="KW-1133">Transmembrane helix</keyword>
<dbReference type="PANTHER" id="PTHR21716">
    <property type="entry name" value="TRANSMEMBRANE PROTEIN"/>
    <property type="match status" value="1"/>
</dbReference>
<comment type="similarity">
    <text evidence="2">Belongs to the autoinducer-2 exporter (AI-2E) (TC 2.A.86) family.</text>
</comment>
<reference evidence="7 8" key="1">
    <citation type="submission" date="2024-08" db="EMBL/GenBank/DDBJ databases">
        <title>Tateyamaria sp. nov., isolated from marine algae.</title>
        <authorList>
            <person name="Choi B.J."/>
            <person name="Kim J.M."/>
            <person name="Lee J.K."/>
            <person name="Choi D.G."/>
            <person name="Bayburt H."/>
            <person name="Baek J.H."/>
            <person name="Han D.M."/>
            <person name="Jeon C.O."/>
        </authorList>
    </citation>
    <scope>NUCLEOTIDE SEQUENCE [LARGE SCALE GENOMIC DNA]</scope>
    <source>
        <strain evidence="7 8">KMU-156</strain>
    </source>
</reference>
<gene>
    <name evidence="7" type="ORF">ACERZ8_03305</name>
</gene>
<comment type="caution">
    <text evidence="7">The sequence shown here is derived from an EMBL/GenBank/DDBJ whole genome shotgun (WGS) entry which is preliminary data.</text>
</comment>
<sequence length="354" mass="38038">MLNEDIRALRISAAILATLATFVVVYFARDLLLPVLLGFLFALTLSPLNRGAQRVGIPAALSATFLITLVATAISAVILFAGETVSSWTRDAPQIMRELRVKLSGVTETIERVKDASAEVESLASDTDAGPQEVIVSQPGLMDSAFSVAAGTATSIVVALILALFLLSSGDLFYRKIVRAFGTMSEKKRALNTVYDIERRVSRYLLAITVINAALGVCVSIAMWLIGLEYAYIWGIAAFLLNFLPILGGIIGSVLIGAYAILSFDSLSYALLAPLVYQLLSSFEAQFVTPYLVGKRLELNTVAVFLTVVLWGWLWGIAGALVAVPFLLVFKVICDNVESMKTIGSFLGAADSEP</sequence>
<dbReference type="Pfam" id="PF01594">
    <property type="entry name" value="AI-2E_transport"/>
    <property type="match status" value="1"/>
</dbReference>
<dbReference type="Proteomes" id="UP001627408">
    <property type="component" value="Unassembled WGS sequence"/>
</dbReference>
<feature type="transmembrane region" description="Helical" evidence="6">
    <location>
        <begin position="269"/>
        <end position="293"/>
    </location>
</feature>
<feature type="transmembrane region" description="Helical" evidence="6">
    <location>
        <begin position="31"/>
        <end position="48"/>
    </location>
</feature>
<protein>
    <submittedName>
        <fullName evidence="7">AI-2E family transporter</fullName>
    </submittedName>
</protein>
<evidence type="ECO:0000313" key="7">
    <source>
        <dbReference type="EMBL" id="MFL4468943.1"/>
    </source>
</evidence>
<keyword evidence="5 6" id="KW-0472">Membrane</keyword>
<accession>A0ABW8UP88</accession>
<dbReference type="EMBL" id="JBHDIY010000002">
    <property type="protein sequence ID" value="MFL4468943.1"/>
    <property type="molecule type" value="Genomic_DNA"/>
</dbReference>
<evidence type="ECO:0000256" key="2">
    <source>
        <dbReference type="ARBA" id="ARBA00009773"/>
    </source>
</evidence>
<evidence type="ECO:0000256" key="1">
    <source>
        <dbReference type="ARBA" id="ARBA00004141"/>
    </source>
</evidence>
<feature type="transmembrane region" description="Helical" evidence="6">
    <location>
        <begin position="145"/>
        <end position="167"/>
    </location>
</feature>
<dbReference type="InterPro" id="IPR002549">
    <property type="entry name" value="AI-2E-like"/>
</dbReference>
<evidence type="ECO:0000256" key="6">
    <source>
        <dbReference type="SAM" id="Phobius"/>
    </source>
</evidence>
<organism evidence="7 8">
    <name type="scientific">Tateyamaria armeniaca</name>
    <dbReference type="NCBI Taxonomy" id="2518930"/>
    <lineage>
        <taxon>Bacteria</taxon>
        <taxon>Pseudomonadati</taxon>
        <taxon>Pseudomonadota</taxon>
        <taxon>Alphaproteobacteria</taxon>
        <taxon>Rhodobacterales</taxon>
        <taxon>Roseobacteraceae</taxon>
        <taxon>Tateyamaria</taxon>
    </lineage>
</organism>
<keyword evidence="8" id="KW-1185">Reference proteome</keyword>
<comment type="subcellular location">
    <subcellularLocation>
        <location evidence="1">Membrane</location>
        <topology evidence="1">Multi-pass membrane protein</topology>
    </subcellularLocation>
</comment>
<feature type="transmembrane region" description="Helical" evidence="6">
    <location>
        <begin position="60"/>
        <end position="81"/>
    </location>
</feature>
<feature type="transmembrane region" description="Helical" evidence="6">
    <location>
        <begin position="313"/>
        <end position="333"/>
    </location>
</feature>
<feature type="transmembrane region" description="Helical" evidence="6">
    <location>
        <begin position="232"/>
        <end position="262"/>
    </location>
</feature>
<dbReference type="PANTHER" id="PTHR21716:SF16">
    <property type="entry name" value="BLL1467 PROTEIN"/>
    <property type="match status" value="1"/>
</dbReference>
<evidence type="ECO:0000256" key="4">
    <source>
        <dbReference type="ARBA" id="ARBA00022989"/>
    </source>
</evidence>
<evidence type="ECO:0000256" key="3">
    <source>
        <dbReference type="ARBA" id="ARBA00022692"/>
    </source>
</evidence>